<comment type="caution">
    <text evidence="1">The sequence shown here is derived from an EMBL/GenBank/DDBJ whole genome shotgun (WGS) entry which is preliminary data.</text>
</comment>
<dbReference type="Gene3D" id="3.40.630.40">
    <property type="entry name" value="Zn-dependent exopeptidases"/>
    <property type="match status" value="1"/>
</dbReference>
<protein>
    <submittedName>
        <fullName evidence="1">N-formylglutamate amidohydrolase</fullName>
    </submittedName>
</protein>
<evidence type="ECO:0000313" key="1">
    <source>
        <dbReference type="EMBL" id="MEC3861167.1"/>
    </source>
</evidence>
<accession>A0ABU6HFB5</accession>
<dbReference type="InterPro" id="IPR007709">
    <property type="entry name" value="N-FG_amidohydro"/>
</dbReference>
<evidence type="ECO:0000313" key="2">
    <source>
        <dbReference type="Proteomes" id="UP001348149"/>
    </source>
</evidence>
<gene>
    <name evidence="1" type="ORF">VK792_07715</name>
</gene>
<dbReference type="Pfam" id="PF05013">
    <property type="entry name" value="FGase"/>
    <property type="match status" value="1"/>
</dbReference>
<dbReference type="EMBL" id="JAYLLH010000008">
    <property type="protein sequence ID" value="MEC3861167.1"/>
    <property type="molecule type" value="Genomic_DNA"/>
</dbReference>
<keyword evidence="2" id="KW-1185">Reference proteome</keyword>
<reference evidence="1 2" key="1">
    <citation type="submission" date="2024-01" db="EMBL/GenBank/DDBJ databases">
        <title>Mesobacterium rodlantinim sp. nov., isolated from shallow sea hydrothermal systems off Kueishantao Island.</title>
        <authorList>
            <person name="Su Z."/>
            <person name="Tang K."/>
        </authorList>
    </citation>
    <scope>NUCLEOTIDE SEQUENCE [LARGE SCALE GENOMIC DNA]</scope>
    <source>
        <strain evidence="1 2">TK19101</strain>
    </source>
</reference>
<dbReference type="InterPro" id="IPR011227">
    <property type="entry name" value="UCP029730"/>
</dbReference>
<dbReference type="PIRSF" id="PIRSF029730">
    <property type="entry name" value="UCP029730"/>
    <property type="match status" value="1"/>
</dbReference>
<sequence>MTGWPGAAELVNGQGTAPVVLVCEHASAFIPADLNDLGLDAADRHAHAVWDIGARDMAVALAEALDAPLVAGALSRLVYDCNRPPSAHDSVPEASELISAPGNHGLSDAERARRVAVHDQFHKTVAQVLDRAQTRHGDHVALVTLHSFTPIYFGVRRGVEIGFLNDDDDRLALACCDVARTDALGVVEQNAPYGKVDGVTYTLAKHAIARGIRNVMIEVRNDLIATPQEAQAMGLALARVLDTALARTADEVAR</sequence>
<name>A0ABU6HFB5_9RHOB</name>
<dbReference type="SUPFAM" id="SSF53187">
    <property type="entry name" value="Zn-dependent exopeptidases"/>
    <property type="match status" value="1"/>
</dbReference>
<dbReference type="RefSeq" id="WP_326296882.1">
    <property type="nucleotide sequence ID" value="NZ_JAYLLH010000008.1"/>
</dbReference>
<dbReference type="Proteomes" id="UP001348149">
    <property type="component" value="Unassembled WGS sequence"/>
</dbReference>
<proteinExistence type="predicted"/>
<organism evidence="1 2">
    <name type="scientific">Mesobacterium hydrothermale</name>
    <dbReference type="NCBI Taxonomy" id="3111907"/>
    <lineage>
        <taxon>Bacteria</taxon>
        <taxon>Pseudomonadati</taxon>
        <taxon>Pseudomonadota</taxon>
        <taxon>Alphaproteobacteria</taxon>
        <taxon>Rhodobacterales</taxon>
        <taxon>Roseobacteraceae</taxon>
        <taxon>Mesobacterium</taxon>
    </lineage>
</organism>